<accession>A0ACC2PCD7</accession>
<organism evidence="1 2">
    <name type="scientific">Eretmocerus hayati</name>
    <dbReference type="NCBI Taxonomy" id="131215"/>
    <lineage>
        <taxon>Eukaryota</taxon>
        <taxon>Metazoa</taxon>
        <taxon>Ecdysozoa</taxon>
        <taxon>Arthropoda</taxon>
        <taxon>Hexapoda</taxon>
        <taxon>Insecta</taxon>
        <taxon>Pterygota</taxon>
        <taxon>Neoptera</taxon>
        <taxon>Endopterygota</taxon>
        <taxon>Hymenoptera</taxon>
        <taxon>Apocrita</taxon>
        <taxon>Proctotrupomorpha</taxon>
        <taxon>Chalcidoidea</taxon>
        <taxon>Aphelinidae</taxon>
        <taxon>Aphelininae</taxon>
        <taxon>Eretmocerus</taxon>
    </lineage>
</organism>
<comment type="caution">
    <text evidence="1">The sequence shown here is derived from an EMBL/GenBank/DDBJ whole genome shotgun (WGS) entry which is preliminary data.</text>
</comment>
<gene>
    <name evidence="1" type="ORF">QAD02_017067</name>
</gene>
<name>A0ACC2PCD7_9HYME</name>
<protein>
    <submittedName>
        <fullName evidence="1">Uncharacterized protein</fullName>
    </submittedName>
</protein>
<dbReference type="Proteomes" id="UP001239111">
    <property type="component" value="Chromosome 2"/>
</dbReference>
<evidence type="ECO:0000313" key="2">
    <source>
        <dbReference type="Proteomes" id="UP001239111"/>
    </source>
</evidence>
<sequence length="146" mass="16810">MQRALNPANEHCTEKLRSLLVPEPTDERLHWEMSFPQDEGCTKGISTWTKTTIVSIYRSSWNVLVNDHPPHILQMASHYISEPILKGIFLGTYPSHRQFQLSQGSAGGNKRHGAGFLLNVLRRQLPWNKRPTSFNELDSQQFTRQK</sequence>
<evidence type="ECO:0000313" key="1">
    <source>
        <dbReference type="EMBL" id="KAJ8681280.1"/>
    </source>
</evidence>
<keyword evidence="2" id="KW-1185">Reference proteome</keyword>
<dbReference type="EMBL" id="CM056742">
    <property type="protein sequence ID" value="KAJ8681280.1"/>
    <property type="molecule type" value="Genomic_DNA"/>
</dbReference>
<proteinExistence type="predicted"/>
<reference evidence="1" key="1">
    <citation type="submission" date="2023-04" db="EMBL/GenBank/DDBJ databases">
        <title>A chromosome-level genome assembly of the parasitoid wasp Eretmocerus hayati.</title>
        <authorList>
            <person name="Zhong Y."/>
            <person name="Liu S."/>
            <person name="Liu Y."/>
        </authorList>
    </citation>
    <scope>NUCLEOTIDE SEQUENCE</scope>
    <source>
        <strain evidence="1">ZJU_SS_LIU_2023</strain>
    </source>
</reference>